<reference evidence="1 2" key="1">
    <citation type="submission" date="2016-10" db="EMBL/GenBank/DDBJ databases">
        <title>Comprehensive resistome analysis reveals the prevalence of NDM and MCR-1 in Chinese poultry production.</title>
        <authorList>
            <person name="Wang Y."/>
            <person name="Zhang R."/>
            <person name="Li J."/>
            <person name="Wu Z."/>
            <person name="Wenjuan Y."/>
            <person name="Schwarz S."/>
            <person name="Tyrrell J."/>
            <person name="Zheng Y."/>
            <person name="Wang S."/>
            <person name="Shen Z."/>
            <person name="Liu Z."/>
            <person name="Lei L."/>
            <person name="Li M."/>
            <person name="Zhang Q."/>
            <person name="Wu C."/>
            <person name="Zhang Q."/>
            <person name="Wu Y."/>
            <person name="Walsh T."/>
            <person name="Shen J."/>
        </authorList>
    </citation>
    <scope>NUCLEOTIDE SEQUENCE [LARGE SCALE GENOMIC DNA]</scope>
    <source>
        <strain evidence="1 2">570</strain>
    </source>
</reference>
<proteinExistence type="predicted"/>
<evidence type="ECO:0000313" key="1">
    <source>
        <dbReference type="EMBL" id="OJR57323.1"/>
    </source>
</evidence>
<evidence type="ECO:0000313" key="2">
    <source>
        <dbReference type="Proteomes" id="UP000184277"/>
    </source>
</evidence>
<name>A0A0H0J479_ECOLX</name>
<sequence>MPEPEHLVVRQRKSKLLLDSLHAWMVEKNATLSKNPDWENGSAVY</sequence>
<accession>A0A0H0J479</accession>
<comment type="caution">
    <text evidence="1">The sequence shown here is derived from an EMBL/GenBank/DDBJ whole genome shotgun (WGS) entry which is preliminary data.</text>
</comment>
<dbReference type="EMBL" id="MOKI01000001">
    <property type="protein sequence ID" value="OJR57323.1"/>
    <property type="molecule type" value="Genomic_DNA"/>
</dbReference>
<organism evidence="1 2">
    <name type="scientific">Escherichia coli</name>
    <dbReference type="NCBI Taxonomy" id="562"/>
    <lineage>
        <taxon>Bacteria</taxon>
        <taxon>Pseudomonadati</taxon>
        <taxon>Pseudomonadota</taxon>
        <taxon>Gammaproteobacteria</taxon>
        <taxon>Enterobacterales</taxon>
        <taxon>Enterobacteriaceae</taxon>
        <taxon>Escherichia</taxon>
    </lineage>
</organism>
<dbReference type="AlphaFoldDB" id="A0A0H0J479"/>
<dbReference type="Proteomes" id="UP000184277">
    <property type="component" value="Unassembled WGS sequence"/>
</dbReference>
<gene>
    <name evidence="1" type="ORF">BK383_01825</name>
</gene>
<protein>
    <submittedName>
        <fullName evidence="1">IS66 family transposase</fullName>
    </submittedName>
</protein>